<feature type="compositionally biased region" description="Pro residues" evidence="7">
    <location>
        <begin position="64"/>
        <end position="75"/>
    </location>
</feature>
<comment type="catalytic activity">
    <reaction evidence="6">
        <text>a uridine in RNA = a pseudouridine in RNA</text>
        <dbReference type="Rhea" id="RHEA:48348"/>
        <dbReference type="Rhea" id="RHEA-COMP:12068"/>
        <dbReference type="Rhea" id="RHEA-COMP:12069"/>
        <dbReference type="ChEBI" id="CHEBI:65314"/>
        <dbReference type="ChEBI" id="CHEBI:65315"/>
    </reaction>
</comment>
<dbReference type="InterPro" id="IPR006225">
    <property type="entry name" value="PsdUridine_synth_RluC/D"/>
</dbReference>
<evidence type="ECO:0000256" key="5">
    <source>
        <dbReference type="PROSITE-ProRule" id="PRU00182"/>
    </source>
</evidence>
<reference evidence="9 10" key="1">
    <citation type="submission" date="2020-08" db="EMBL/GenBank/DDBJ databases">
        <title>Genomic Encyclopedia of Type Strains, Phase IV (KMG-IV): sequencing the most valuable type-strain genomes for metagenomic binning, comparative biology and taxonomic classification.</title>
        <authorList>
            <person name="Goeker M."/>
        </authorList>
    </citation>
    <scope>NUCLEOTIDE SEQUENCE [LARGE SCALE GENOMIC DNA]</scope>
    <source>
        <strain evidence="9 10">DSM 25622</strain>
    </source>
</reference>
<dbReference type="PROSITE" id="PS50889">
    <property type="entry name" value="S4"/>
    <property type="match status" value="1"/>
</dbReference>
<dbReference type="Gene3D" id="3.10.290.10">
    <property type="entry name" value="RNA-binding S4 domain"/>
    <property type="match status" value="1"/>
</dbReference>
<feature type="region of interest" description="Disordered" evidence="7">
    <location>
        <begin position="47"/>
        <end position="80"/>
    </location>
</feature>
<dbReference type="PANTHER" id="PTHR21600:SF44">
    <property type="entry name" value="RIBOSOMAL LARGE SUBUNIT PSEUDOURIDINE SYNTHASE D"/>
    <property type="match status" value="1"/>
</dbReference>
<dbReference type="EC" id="5.4.99.-" evidence="6"/>
<dbReference type="Proteomes" id="UP000580654">
    <property type="component" value="Unassembled WGS sequence"/>
</dbReference>
<dbReference type="GO" id="GO:0003723">
    <property type="term" value="F:RNA binding"/>
    <property type="evidence" value="ECO:0007669"/>
    <property type="project" value="UniProtKB-KW"/>
</dbReference>
<comment type="function">
    <text evidence="6">Responsible for synthesis of pseudouridine from uracil.</text>
</comment>
<dbReference type="SUPFAM" id="SSF55174">
    <property type="entry name" value="Alpha-L RNA-binding motif"/>
    <property type="match status" value="1"/>
</dbReference>
<proteinExistence type="inferred from homology"/>
<dbReference type="InterPro" id="IPR006145">
    <property type="entry name" value="PsdUridine_synth_RsuA/RluA"/>
</dbReference>
<name>A0A840Y9U7_9PROT</name>
<comment type="catalytic activity">
    <reaction evidence="3">
        <text>uridine(1911/1915/1917) in 23S rRNA = pseudouridine(1911/1915/1917) in 23S rRNA</text>
        <dbReference type="Rhea" id="RHEA:42524"/>
        <dbReference type="Rhea" id="RHEA-COMP:10097"/>
        <dbReference type="Rhea" id="RHEA-COMP:10098"/>
        <dbReference type="ChEBI" id="CHEBI:65314"/>
        <dbReference type="ChEBI" id="CHEBI:65315"/>
        <dbReference type="EC" id="5.4.99.23"/>
    </reaction>
</comment>
<gene>
    <name evidence="9" type="ORF">FHS87_001163</name>
</gene>
<keyword evidence="5" id="KW-0694">RNA-binding</keyword>
<evidence type="ECO:0000256" key="7">
    <source>
        <dbReference type="SAM" id="MobiDB-lite"/>
    </source>
</evidence>
<accession>A0A840Y9U7</accession>
<comment type="similarity">
    <text evidence="1 6">Belongs to the pseudouridine synthase RluA family.</text>
</comment>
<protein>
    <recommendedName>
        <fullName evidence="6">Pseudouridine synthase</fullName>
        <ecNumber evidence="6">5.4.99.-</ecNumber>
    </recommendedName>
</protein>
<feature type="region of interest" description="Disordered" evidence="7">
    <location>
        <begin position="188"/>
        <end position="211"/>
    </location>
</feature>
<dbReference type="Pfam" id="PF00849">
    <property type="entry name" value="PseudoU_synth_2"/>
    <property type="match status" value="1"/>
</dbReference>
<organism evidence="9 10">
    <name type="scientific">Muricoccus pecuniae</name>
    <dbReference type="NCBI Taxonomy" id="693023"/>
    <lineage>
        <taxon>Bacteria</taxon>
        <taxon>Pseudomonadati</taxon>
        <taxon>Pseudomonadota</taxon>
        <taxon>Alphaproteobacteria</taxon>
        <taxon>Acetobacterales</taxon>
        <taxon>Roseomonadaceae</taxon>
        <taxon>Muricoccus</taxon>
    </lineage>
</organism>
<dbReference type="GO" id="GO:0160140">
    <property type="term" value="F:23S rRNA pseudouridine(1911/1915/1917) synthase activity"/>
    <property type="evidence" value="ECO:0007669"/>
    <property type="project" value="UniProtKB-EC"/>
</dbReference>
<evidence type="ECO:0000256" key="1">
    <source>
        <dbReference type="ARBA" id="ARBA00010876"/>
    </source>
</evidence>
<dbReference type="InterPro" id="IPR036986">
    <property type="entry name" value="S4_RNA-bd_sf"/>
</dbReference>
<evidence type="ECO:0000256" key="4">
    <source>
        <dbReference type="PIRSR" id="PIRSR606225-1"/>
    </source>
</evidence>
<sequence>MPAALITVTEDEADLRLDRWFRRHHPNLTQGALQKMLRTGQVRVDGKRAETGTRLAPGQQVRVPPMPEAPPPEPSRPAVSERDAAMLERLVIYRDDSVIALDKPHGLPVQGGPGIARHLDGMLDALRFGHEERPRLVHRLDRDTSGVLLLARSAGAAARLAAAFRGRDAQKTYWALVVGRPHPLAGRINMPLARQGGPRGERTAPAEEGEEGAHAITDFRVVDNARKHVSWLEMNPLTGRTHQLRVHAAAALKCPILGDGKYGGAAAHLEGMSGLLHLHARSIELPHPEGGTLSVSAPLPPHMNESFAFLGFDRPRTPPTRRTR</sequence>
<dbReference type="InterPro" id="IPR002942">
    <property type="entry name" value="S4_RNA-bd"/>
</dbReference>
<dbReference type="CDD" id="cd02869">
    <property type="entry name" value="PseudoU_synth_RluA_like"/>
    <property type="match status" value="1"/>
</dbReference>
<evidence type="ECO:0000313" key="9">
    <source>
        <dbReference type="EMBL" id="MBB5693137.1"/>
    </source>
</evidence>
<dbReference type="RefSeq" id="WP_184514831.1">
    <property type="nucleotide sequence ID" value="NZ_JACIJD010000004.1"/>
</dbReference>
<dbReference type="InterPro" id="IPR050188">
    <property type="entry name" value="RluA_PseudoU_synthase"/>
</dbReference>
<dbReference type="PROSITE" id="PS01129">
    <property type="entry name" value="PSI_RLU"/>
    <property type="match status" value="1"/>
</dbReference>
<dbReference type="Gene3D" id="3.30.2350.10">
    <property type="entry name" value="Pseudouridine synthase"/>
    <property type="match status" value="1"/>
</dbReference>
<dbReference type="InterPro" id="IPR006224">
    <property type="entry name" value="PsdUridine_synth_RluA-like_CS"/>
</dbReference>
<feature type="active site" evidence="4">
    <location>
        <position position="141"/>
    </location>
</feature>
<evidence type="ECO:0000313" key="10">
    <source>
        <dbReference type="Proteomes" id="UP000580654"/>
    </source>
</evidence>
<dbReference type="GO" id="GO:0000455">
    <property type="term" value="P:enzyme-directed rRNA pseudouridine synthesis"/>
    <property type="evidence" value="ECO:0007669"/>
    <property type="project" value="TreeGrafter"/>
</dbReference>
<dbReference type="EMBL" id="JACIJD010000004">
    <property type="protein sequence ID" value="MBB5693137.1"/>
    <property type="molecule type" value="Genomic_DNA"/>
</dbReference>
<dbReference type="PANTHER" id="PTHR21600">
    <property type="entry name" value="MITOCHONDRIAL RNA PSEUDOURIDINE SYNTHASE"/>
    <property type="match status" value="1"/>
</dbReference>
<dbReference type="CDD" id="cd00165">
    <property type="entry name" value="S4"/>
    <property type="match status" value="1"/>
</dbReference>
<dbReference type="SUPFAM" id="SSF55120">
    <property type="entry name" value="Pseudouridine synthase"/>
    <property type="match status" value="1"/>
</dbReference>
<comment type="caution">
    <text evidence="9">The sequence shown here is derived from an EMBL/GenBank/DDBJ whole genome shotgun (WGS) entry which is preliminary data.</text>
</comment>
<evidence type="ECO:0000259" key="8">
    <source>
        <dbReference type="SMART" id="SM00363"/>
    </source>
</evidence>
<dbReference type="AlphaFoldDB" id="A0A840Y9U7"/>
<dbReference type="InterPro" id="IPR020103">
    <property type="entry name" value="PsdUridine_synth_cat_dom_sf"/>
</dbReference>
<keyword evidence="2 6" id="KW-0413">Isomerase</keyword>
<keyword evidence="10" id="KW-1185">Reference proteome</keyword>
<evidence type="ECO:0000256" key="2">
    <source>
        <dbReference type="ARBA" id="ARBA00023235"/>
    </source>
</evidence>
<evidence type="ECO:0000256" key="6">
    <source>
        <dbReference type="RuleBase" id="RU362028"/>
    </source>
</evidence>
<evidence type="ECO:0000256" key="3">
    <source>
        <dbReference type="ARBA" id="ARBA00036882"/>
    </source>
</evidence>
<feature type="domain" description="RNA-binding S4" evidence="8">
    <location>
        <begin position="15"/>
        <end position="74"/>
    </location>
</feature>
<dbReference type="NCBIfam" id="TIGR00005">
    <property type="entry name" value="rluA_subfam"/>
    <property type="match status" value="1"/>
</dbReference>
<dbReference type="SMART" id="SM00363">
    <property type="entry name" value="S4"/>
    <property type="match status" value="1"/>
</dbReference>